<protein>
    <submittedName>
        <fullName evidence="1">Uncharacterized protein</fullName>
    </submittedName>
</protein>
<accession>A0ABV1H1R6</accession>
<keyword evidence="2" id="KW-1185">Reference proteome</keyword>
<name>A0ABV1H1R6_9FIRM</name>
<dbReference type="EMBL" id="JBBMFS010000001">
    <property type="protein sequence ID" value="MEQ2553632.1"/>
    <property type="molecule type" value="Genomic_DNA"/>
</dbReference>
<gene>
    <name evidence="1" type="ORF">WMO37_01200</name>
</gene>
<comment type="caution">
    <text evidence="1">The sequence shown here is derived from an EMBL/GenBank/DDBJ whole genome shotgun (WGS) entry which is preliminary data.</text>
</comment>
<evidence type="ECO:0000313" key="1">
    <source>
        <dbReference type="EMBL" id="MEQ2553632.1"/>
    </source>
</evidence>
<organism evidence="1 2">
    <name type="scientific">Lachnospira intestinalis</name>
    <dbReference type="NCBI Taxonomy" id="3133158"/>
    <lineage>
        <taxon>Bacteria</taxon>
        <taxon>Bacillati</taxon>
        <taxon>Bacillota</taxon>
        <taxon>Clostridia</taxon>
        <taxon>Lachnospirales</taxon>
        <taxon>Lachnospiraceae</taxon>
        <taxon>Lachnospira</taxon>
    </lineage>
</organism>
<proteinExistence type="predicted"/>
<reference evidence="1" key="1">
    <citation type="submission" date="2024-03" db="EMBL/GenBank/DDBJ databases">
        <title>Human intestinal bacterial collection.</title>
        <authorList>
            <person name="Pauvert C."/>
            <person name="Hitch T.C.A."/>
            <person name="Clavel T."/>
        </authorList>
    </citation>
    <scope>NUCLEOTIDE SEQUENCE [LARGE SCALE GENOMIC DNA]</scope>
    <source>
        <strain evidence="1">CLA-AA-H89B</strain>
    </source>
</reference>
<dbReference type="Proteomes" id="UP001546774">
    <property type="component" value="Unassembled WGS sequence"/>
</dbReference>
<sequence>MRVEIKGNVYGMSRKEYKQFLKIASKAIPCGIYAAEKGSTAIMLNEKYGSIEDLRKSVSEYKLKGFKVYYNDKNNDKKVVK</sequence>
<evidence type="ECO:0000313" key="2">
    <source>
        <dbReference type="Proteomes" id="UP001546774"/>
    </source>
</evidence>